<accession>A0ABN9XIE1</accession>
<sequence>MAVSFSRCAPQKQPGAESALSLRAILHHDFPRRLALEYRDSAKHLHNPSALKKLLHYKRCMKTVAANIDKEFQTPERAFSLEGRIGVTMKFIRAVENGFVNSISDSLLWYPLLKDIVGNPCALDRNNSRHLRPARDHAIELAREHALDELGKSHKDLTSGHTQRAMQARQRNARLIYTITPGRSCSVGAVVDAAGEIQVTPDRMAAVLREHWSKIFMAHGIDDALLEKWLDDDMDSKPASELQPFPREEFRFKKKHIRYAILNAKTPAAKALRGDEGTELMEADNE</sequence>
<keyword evidence="2" id="KW-1185">Reference proteome</keyword>
<evidence type="ECO:0000313" key="1">
    <source>
        <dbReference type="EMBL" id="CAK0897895.1"/>
    </source>
</evidence>
<comment type="caution">
    <text evidence="1">The sequence shown here is derived from an EMBL/GenBank/DDBJ whole genome shotgun (WGS) entry which is preliminary data.</text>
</comment>
<dbReference type="EMBL" id="CAUYUJ010020395">
    <property type="protein sequence ID" value="CAK0897895.1"/>
    <property type="molecule type" value="Genomic_DNA"/>
</dbReference>
<evidence type="ECO:0000313" key="2">
    <source>
        <dbReference type="Proteomes" id="UP001189429"/>
    </source>
</evidence>
<proteinExistence type="predicted"/>
<name>A0ABN9XIE1_9DINO</name>
<gene>
    <name evidence="1" type="ORF">PCOR1329_LOCUS75943</name>
</gene>
<protein>
    <submittedName>
        <fullName evidence="1">Uncharacterized protein</fullName>
    </submittedName>
</protein>
<dbReference type="Proteomes" id="UP001189429">
    <property type="component" value="Unassembled WGS sequence"/>
</dbReference>
<reference evidence="1" key="1">
    <citation type="submission" date="2023-10" db="EMBL/GenBank/DDBJ databases">
        <authorList>
            <person name="Chen Y."/>
            <person name="Shah S."/>
            <person name="Dougan E. K."/>
            <person name="Thang M."/>
            <person name="Chan C."/>
        </authorList>
    </citation>
    <scope>NUCLEOTIDE SEQUENCE [LARGE SCALE GENOMIC DNA]</scope>
</reference>
<feature type="non-terminal residue" evidence="1">
    <location>
        <position position="286"/>
    </location>
</feature>
<organism evidence="1 2">
    <name type="scientific">Prorocentrum cordatum</name>
    <dbReference type="NCBI Taxonomy" id="2364126"/>
    <lineage>
        <taxon>Eukaryota</taxon>
        <taxon>Sar</taxon>
        <taxon>Alveolata</taxon>
        <taxon>Dinophyceae</taxon>
        <taxon>Prorocentrales</taxon>
        <taxon>Prorocentraceae</taxon>
        <taxon>Prorocentrum</taxon>
    </lineage>
</organism>